<gene>
    <name evidence="2" type="ORF">HHL28_13080</name>
</gene>
<evidence type="ECO:0000313" key="3">
    <source>
        <dbReference type="Proteomes" id="UP000501891"/>
    </source>
</evidence>
<reference evidence="2" key="1">
    <citation type="submission" date="2020-04" db="EMBL/GenBank/DDBJ databases">
        <title>A desert anoxygenic phototrophic bacterium fixes CO2 using RubisCO under aerobic conditions.</title>
        <authorList>
            <person name="Tang K."/>
        </authorList>
    </citation>
    <scope>NUCLEOTIDE SEQUENCE [LARGE SCALE GENOMIC DNA]</scope>
    <source>
        <strain evidence="2">MIMtkB3</strain>
    </source>
</reference>
<dbReference type="EMBL" id="CP051775">
    <property type="protein sequence ID" value="QJE73902.1"/>
    <property type="molecule type" value="Genomic_DNA"/>
</dbReference>
<keyword evidence="3" id="KW-1185">Reference proteome</keyword>
<protein>
    <recommendedName>
        <fullName evidence="4">Secreted protein</fullName>
    </recommendedName>
</protein>
<proteinExistence type="predicted"/>
<dbReference type="Proteomes" id="UP000501891">
    <property type="component" value="Chromosome"/>
</dbReference>
<evidence type="ECO:0008006" key="4">
    <source>
        <dbReference type="Google" id="ProtNLM"/>
    </source>
</evidence>
<organism evidence="2 3">
    <name type="scientific">Aerophototrophica crusticola</name>
    <dbReference type="NCBI Taxonomy" id="1709002"/>
    <lineage>
        <taxon>Bacteria</taxon>
        <taxon>Pseudomonadati</taxon>
        <taxon>Pseudomonadota</taxon>
        <taxon>Alphaproteobacteria</taxon>
        <taxon>Rhodospirillales</taxon>
        <taxon>Rhodospirillaceae</taxon>
        <taxon>Aerophototrophica</taxon>
    </lineage>
</organism>
<name>A0A858R9Q0_9PROT</name>
<evidence type="ECO:0000256" key="1">
    <source>
        <dbReference type="SAM" id="SignalP"/>
    </source>
</evidence>
<accession>A0A858R9Q0</accession>
<feature type="signal peptide" evidence="1">
    <location>
        <begin position="1"/>
        <end position="21"/>
    </location>
</feature>
<sequence>MIKTMVAGLALAAGLALPALAQDTGPASDPSVPATKSALDDGVAIRPEDRVYRILDWVRPGTEVPKPECPTGQSPQVYATPLAFGMTQGPGPLQGFRTWAEDAGDRWVVRKEMVADSGNAPTSADGGWVKVGVVCADGDSRTAQATTTGSGG</sequence>
<evidence type="ECO:0000313" key="2">
    <source>
        <dbReference type="EMBL" id="QJE73902.1"/>
    </source>
</evidence>
<dbReference type="KEGG" id="acru:HHL28_13080"/>
<dbReference type="AlphaFoldDB" id="A0A858R9Q0"/>
<feature type="chain" id="PRO_5032874791" description="Secreted protein" evidence="1">
    <location>
        <begin position="22"/>
        <end position="152"/>
    </location>
</feature>
<keyword evidence="1" id="KW-0732">Signal</keyword>